<dbReference type="SUPFAM" id="SSF52743">
    <property type="entry name" value="Subtilisin-like"/>
    <property type="match status" value="1"/>
</dbReference>
<evidence type="ECO:0000256" key="9">
    <source>
        <dbReference type="ARBA" id="ARBA00022989"/>
    </source>
</evidence>
<dbReference type="InterPro" id="IPR002884">
    <property type="entry name" value="P_dom"/>
</dbReference>
<dbReference type="OrthoDB" id="300641at2759"/>
<feature type="domain" description="P/Homo B" evidence="18">
    <location>
        <begin position="494"/>
        <end position="629"/>
    </location>
</feature>
<dbReference type="InterPro" id="IPR000209">
    <property type="entry name" value="Peptidase_S8/S53_dom"/>
</dbReference>
<feature type="region of interest" description="Disordered" evidence="15">
    <location>
        <begin position="126"/>
        <end position="146"/>
    </location>
</feature>
<dbReference type="EMBL" id="AMGY01000009">
    <property type="protein sequence ID" value="EXJ78243.1"/>
    <property type="molecule type" value="Genomic_DNA"/>
</dbReference>
<evidence type="ECO:0000256" key="10">
    <source>
        <dbReference type="ARBA" id="ARBA00023136"/>
    </source>
</evidence>
<dbReference type="InterPro" id="IPR008979">
    <property type="entry name" value="Galactose-bd-like_sf"/>
</dbReference>
<feature type="active site" description="Charge relay system" evidence="13 14">
    <location>
        <position position="246"/>
    </location>
</feature>
<evidence type="ECO:0000256" key="5">
    <source>
        <dbReference type="ARBA" id="ARBA00022729"/>
    </source>
</evidence>
<dbReference type="PRINTS" id="PR00723">
    <property type="entry name" value="SUBTILISIN"/>
</dbReference>
<dbReference type="GO" id="GO:0004252">
    <property type="term" value="F:serine-type endopeptidase activity"/>
    <property type="evidence" value="ECO:0007669"/>
    <property type="project" value="UniProtKB-UniRule"/>
</dbReference>
<evidence type="ECO:0000256" key="6">
    <source>
        <dbReference type="ARBA" id="ARBA00022801"/>
    </source>
</evidence>
<evidence type="ECO:0000256" key="7">
    <source>
        <dbReference type="ARBA" id="ARBA00022825"/>
    </source>
</evidence>
<dbReference type="PROSITE" id="PS00138">
    <property type="entry name" value="SUBTILASE_SER"/>
    <property type="match status" value="1"/>
</dbReference>
<keyword evidence="12" id="KW-0325">Glycoprotein</keyword>
<dbReference type="HOGENOM" id="CLU_002976_2_1_1"/>
<comment type="caution">
    <text evidence="19">The sequence shown here is derived from an EMBL/GenBank/DDBJ whole genome shotgun (WGS) entry which is preliminary data.</text>
</comment>
<evidence type="ECO:0000256" key="13">
    <source>
        <dbReference type="PIRSR" id="PIRSR615500-1"/>
    </source>
</evidence>
<keyword evidence="8" id="KW-0106">Calcium</keyword>
<feature type="region of interest" description="Disordered" evidence="15">
    <location>
        <begin position="783"/>
        <end position="846"/>
    </location>
</feature>
<dbReference type="PANTHER" id="PTHR42884:SF14">
    <property type="entry name" value="NEUROENDOCRINE CONVERTASE 1"/>
    <property type="match status" value="1"/>
</dbReference>
<evidence type="ECO:0000256" key="11">
    <source>
        <dbReference type="ARBA" id="ARBA00023145"/>
    </source>
</evidence>
<keyword evidence="10 16" id="KW-0472">Membrane</keyword>
<name>W9XDE4_9EURO</name>
<evidence type="ECO:0000256" key="4">
    <source>
        <dbReference type="ARBA" id="ARBA00022692"/>
    </source>
</evidence>
<accession>W9XDE4</accession>
<dbReference type="RefSeq" id="XP_007737688.1">
    <property type="nucleotide sequence ID" value="XM_007739498.1"/>
</dbReference>
<dbReference type="FunFam" id="2.60.120.260:FF:000026">
    <property type="entry name" value="proprotein convertase subtilisin/kexin type 7"/>
    <property type="match status" value="1"/>
</dbReference>
<keyword evidence="4 16" id="KW-0812">Transmembrane</keyword>
<dbReference type="Proteomes" id="UP000019478">
    <property type="component" value="Unassembled WGS sequence"/>
</dbReference>
<feature type="transmembrane region" description="Helical" evidence="16">
    <location>
        <begin position="736"/>
        <end position="758"/>
    </location>
</feature>
<dbReference type="PROSITE" id="PS51829">
    <property type="entry name" value="P_HOMO_B"/>
    <property type="match status" value="1"/>
</dbReference>
<dbReference type="CDD" id="cd04059">
    <property type="entry name" value="Peptidases_S8_Protein_convertases_Kexins_Furin-like"/>
    <property type="match status" value="1"/>
</dbReference>
<keyword evidence="6 14" id="KW-0378">Hydrolase</keyword>
<evidence type="ECO:0000256" key="1">
    <source>
        <dbReference type="ARBA" id="ARBA00004370"/>
    </source>
</evidence>
<evidence type="ECO:0000256" key="15">
    <source>
        <dbReference type="SAM" id="MobiDB-lite"/>
    </source>
</evidence>
<dbReference type="SUPFAM" id="SSF49785">
    <property type="entry name" value="Galactose-binding domain-like"/>
    <property type="match status" value="1"/>
</dbReference>
<dbReference type="AlphaFoldDB" id="W9XDE4"/>
<feature type="active site" description="Charge relay system" evidence="13 14">
    <location>
        <position position="208"/>
    </location>
</feature>
<keyword evidence="5 17" id="KW-0732">Signal</keyword>
<evidence type="ECO:0000256" key="16">
    <source>
        <dbReference type="SAM" id="Phobius"/>
    </source>
</evidence>
<keyword evidence="3 14" id="KW-0645">Protease</keyword>
<dbReference type="eggNOG" id="KOG3525">
    <property type="taxonomic scope" value="Eukaryota"/>
</dbReference>
<organism evidence="19 20">
    <name type="scientific">Capronia epimyces CBS 606.96</name>
    <dbReference type="NCBI Taxonomy" id="1182542"/>
    <lineage>
        <taxon>Eukaryota</taxon>
        <taxon>Fungi</taxon>
        <taxon>Dikarya</taxon>
        <taxon>Ascomycota</taxon>
        <taxon>Pezizomycotina</taxon>
        <taxon>Eurotiomycetes</taxon>
        <taxon>Chaetothyriomycetidae</taxon>
        <taxon>Chaetothyriales</taxon>
        <taxon>Herpotrichiellaceae</taxon>
        <taxon>Capronia</taxon>
    </lineage>
</organism>
<protein>
    <submittedName>
        <fullName evidence="19">Kexin</fullName>
    </submittedName>
</protein>
<comment type="similarity">
    <text evidence="2">Belongs to the peptidase S8 family. Furin subfamily.</text>
</comment>
<dbReference type="InterPro" id="IPR015500">
    <property type="entry name" value="Peptidase_S8_subtilisin-rel"/>
</dbReference>
<dbReference type="FunFam" id="3.40.50.200:FF:000005">
    <property type="entry name" value="Proprotein convertase subtilisin/kexin type 7"/>
    <property type="match status" value="1"/>
</dbReference>
<feature type="signal peptide" evidence="17">
    <location>
        <begin position="1"/>
        <end position="18"/>
    </location>
</feature>
<gene>
    <name evidence="19" type="ORF">A1O3_09404</name>
</gene>
<dbReference type="Gene3D" id="3.40.50.200">
    <property type="entry name" value="Peptidase S8/S53 domain"/>
    <property type="match status" value="1"/>
</dbReference>
<evidence type="ECO:0000256" key="12">
    <source>
        <dbReference type="ARBA" id="ARBA00023180"/>
    </source>
</evidence>
<dbReference type="InterPro" id="IPR022398">
    <property type="entry name" value="Peptidase_S8_His-AS"/>
</dbReference>
<feature type="region of interest" description="Disordered" evidence="15">
    <location>
        <begin position="655"/>
        <end position="692"/>
    </location>
</feature>
<dbReference type="STRING" id="1182542.W9XDE4"/>
<dbReference type="InterPro" id="IPR034182">
    <property type="entry name" value="Kexin/furin"/>
</dbReference>
<evidence type="ECO:0000259" key="18">
    <source>
        <dbReference type="PROSITE" id="PS51829"/>
    </source>
</evidence>
<keyword evidence="11" id="KW-0865">Zymogen</keyword>
<dbReference type="InterPro" id="IPR036852">
    <property type="entry name" value="Peptidase_S8/S53_dom_sf"/>
</dbReference>
<feature type="active site" description="Charge relay system" evidence="13 14">
    <location>
        <position position="418"/>
    </location>
</feature>
<dbReference type="GO" id="GO:0000139">
    <property type="term" value="C:Golgi membrane"/>
    <property type="evidence" value="ECO:0007669"/>
    <property type="project" value="TreeGrafter"/>
</dbReference>
<dbReference type="Pfam" id="PF00082">
    <property type="entry name" value="Peptidase_S8"/>
    <property type="match status" value="1"/>
</dbReference>
<dbReference type="PROSITE" id="PS51892">
    <property type="entry name" value="SUBTILASE"/>
    <property type="match status" value="1"/>
</dbReference>
<feature type="compositionally biased region" description="Acidic residues" evidence="15">
    <location>
        <begin position="812"/>
        <end position="824"/>
    </location>
</feature>
<dbReference type="PANTHER" id="PTHR42884">
    <property type="entry name" value="PROPROTEIN CONVERTASE SUBTILISIN/KEXIN-RELATED"/>
    <property type="match status" value="1"/>
</dbReference>
<feature type="chain" id="PRO_5004931841" evidence="17">
    <location>
        <begin position="19"/>
        <end position="846"/>
    </location>
</feature>
<dbReference type="Pfam" id="PF01483">
    <property type="entry name" value="P_proprotein"/>
    <property type="match status" value="1"/>
</dbReference>
<keyword evidence="9 16" id="KW-1133">Transmembrane helix</keyword>
<dbReference type="GO" id="GO:0016485">
    <property type="term" value="P:protein processing"/>
    <property type="evidence" value="ECO:0007669"/>
    <property type="project" value="EnsemblFungi"/>
</dbReference>
<dbReference type="GO" id="GO:0007323">
    <property type="term" value="P:peptide pheromone maturation"/>
    <property type="evidence" value="ECO:0007669"/>
    <property type="project" value="EnsemblFungi"/>
</dbReference>
<evidence type="ECO:0000313" key="20">
    <source>
        <dbReference type="Proteomes" id="UP000019478"/>
    </source>
</evidence>
<evidence type="ECO:0000256" key="17">
    <source>
        <dbReference type="SAM" id="SignalP"/>
    </source>
</evidence>
<dbReference type="GO" id="GO:0005802">
    <property type="term" value="C:trans-Golgi network"/>
    <property type="evidence" value="ECO:0007669"/>
    <property type="project" value="EnsemblFungi"/>
</dbReference>
<dbReference type="PROSITE" id="PS00137">
    <property type="entry name" value="SUBTILASE_HIS"/>
    <property type="match status" value="1"/>
</dbReference>
<feature type="compositionally biased region" description="Basic and acidic residues" evidence="15">
    <location>
        <begin position="674"/>
        <end position="685"/>
    </location>
</feature>
<keyword evidence="7 14" id="KW-0720">Serine protease</keyword>
<evidence type="ECO:0000256" key="3">
    <source>
        <dbReference type="ARBA" id="ARBA00022670"/>
    </source>
</evidence>
<evidence type="ECO:0000256" key="8">
    <source>
        <dbReference type="ARBA" id="ARBA00022837"/>
    </source>
</evidence>
<sequence length="846" mass="93138">MRLPSWLSILLLARAVSASPRDYERYDYFAVHLDSAVVPQEVAQRLGMQYEGLVGELSHHYTFSCLKDSCLDVEESLEELRRRKKRRRRRSDGSEPHNLRREIPLDLNGILWSEKQQLRHRHVKRIPPSPLLNGRAGQKAADSDIHQAADQEAVRRLDSIAETLDIKDPIFKEQWHLFNTRQLGHDLNVTGVWLDGITGNGSISAVIDDGLDLYSNDLKDNYFAEGSYDFNEKEPEPRPRLFDDHHGTRCAGEIAAVRNNVCGVGMAYDSKVAGIRILSKPISDEDEATAINYHFQENQIYSCSWGPPDDGATMEAPGILIQRALVNGVQSGRNGLGSVFVFAAGNGASNEDNCNFDGYTNSIYSITVGGIDRDGNHPYYSEHCSAQLVVTYSSGEQDAIHTTDVGTDKCFNGHGGTSAAGPLVVGTVALALSVRPDLSWRDLQYLCVETAVPIHLDDGGWQNTTIGKKFSHTYGYGKVDAYRFVEAAKSFESVKPQAWFHSPWISVQHAIPEGDLGLAASFQVTEGMLRDANLERLEHVTVTMNVEHGRRGDLSADLISPTGVVSRIATARGPDSAAAGYDDWTFMSVVHWGESGIGNWTVVVKDTTENEFNGTFIDWRLNLWGECIDPQIQGLHPLPDEHDDDHVTATAIVSTTSVAPGSSPTSLPAIPTSHIERPTKPKPSDATDTTATATATDITSVPAATTTLVPEPTHTYSDSFLPSFFPTFGVSKRTQIWIYGSIGLIVIFCSGLGVYFLVQRRKRLRNNPRDAYEFEMVGDADEDEQQSLNTRGGRGKARARRGGELYDAFAGESEDDLYSDDEAYQDTPSNDTGTGSRSDSLEGQEK</sequence>
<dbReference type="Gene3D" id="2.60.120.260">
    <property type="entry name" value="Galactose-binding domain-like"/>
    <property type="match status" value="1"/>
</dbReference>
<evidence type="ECO:0000256" key="2">
    <source>
        <dbReference type="ARBA" id="ARBA00005325"/>
    </source>
</evidence>
<comment type="subcellular location">
    <subcellularLocation>
        <location evidence="1">Membrane</location>
    </subcellularLocation>
</comment>
<dbReference type="InterPro" id="IPR023828">
    <property type="entry name" value="Peptidase_S8_Ser-AS"/>
</dbReference>
<dbReference type="GeneID" id="19173488"/>
<proteinExistence type="inferred from homology"/>
<feature type="compositionally biased region" description="Polar residues" evidence="15">
    <location>
        <begin position="826"/>
        <end position="838"/>
    </location>
</feature>
<evidence type="ECO:0000313" key="19">
    <source>
        <dbReference type="EMBL" id="EXJ78243.1"/>
    </source>
</evidence>
<reference evidence="19 20" key="1">
    <citation type="submission" date="2013-03" db="EMBL/GenBank/DDBJ databases">
        <title>The Genome Sequence of Capronia epimyces CBS 606.96.</title>
        <authorList>
            <consortium name="The Broad Institute Genomics Platform"/>
            <person name="Cuomo C."/>
            <person name="de Hoog S."/>
            <person name="Gorbushina A."/>
            <person name="Walker B."/>
            <person name="Young S.K."/>
            <person name="Zeng Q."/>
            <person name="Gargeya S."/>
            <person name="Fitzgerald M."/>
            <person name="Haas B."/>
            <person name="Abouelleil A."/>
            <person name="Allen A.W."/>
            <person name="Alvarado L."/>
            <person name="Arachchi H.M."/>
            <person name="Berlin A.M."/>
            <person name="Chapman S.B."/>
            <person name="Gainer-Dewar J."/>
            <person name="Goldberg J."/>
            <person name="Griggs A."/>
            <person name="Gujja S."/>
            <person name="Hansen M."/>
            <person name="Howarth C."/>
            <person name="Imamovic A."/>
            <person name="Ireland A."/>
            <person name="Larimer J."/>
            <person name="McCowan C."/>
            <person name="Murphy C."/>
            <person name="Pearson M."/>
            <person name="Poon T.W."/>
            <person name="Priest M."/>
            <person name="Roberts A."/>
            <person name="Saif S."/>
            <person name="Shea T."/>
            <person name="Sisk P."/>
            <person name="Sykes S."/>
            <person name="Wortman J."/>
            <person name="Nusbaum C."/>
            <person name="Birren B."/>
        </authorList>
    </citation>
    <scope>NUCLEOTIDE SEQUENCE [LARGE SCALE GENOMIC DNA]</scope>
    <source>
        <strain evidence="19 20">CBS 606.96</strain>
    </source>
</reference>
<keyword evidence="20" id="KW-1185">Reference proteome</keyword>
<evidence type="ECO:0000256" key="14">
    <source>
        <dbReference type="PROSITE-ProRule" id="PRU01240"/>
    </source>
</evidence>